<feature type="transmembrane region" description="Helical" evidence="2">
    <location>
        <begin position="174"/>
        <end position="192"/>
    </location>
</feature>
<feature type="transmembrane region" description="Helical" evidence="2">
    <location>
        <begin position="449"/>
        <end position="466"/>
    </location>
</feature>
<evidence type="ECO:0000256" key="1">
    <source>
        <dbReference type="SAM" id="MobiDB-lite"/>
    </source>
</evidence>
<sequence length="556" mass="61947">MPDQNNEELHKRISRLEQRVQELEQKVGEASGKAESSVSEVPPTDERAKSNRVQDRLGEAQFGEQWLNRLGIGLLLIGVVFLFKYTIDQGWLVPPVRSAIGLGIGGLLFGAGLRMDEQMNPFRQLLLGGGIAVFYITGFATFQLYSFLPDVLIWAFMIVVTLLALSLSLQQDEAVLSVTGIVGALGTPFMLYTGSGGIGILVVYTTLVLSAAAVIYYQKGWNSLLWSMLVGGFCVMVVGVLASMFDGQSLSVAEHWYLQVGIIVWALSTWGGGFYYAISNPEKEYGSTVHLSTFWVSFWMLPLMTMHWDFSSEGASLLAFGLAVLGIAGYAFLQHRNMAALAFSHGFMALIMSTVGIVLFFEGTLLFILLAAETVVLRYVVTQTGDWKLNFSAHLLFLLVALWVARDLFMHTVLYDTAFTLKSFTQLLFIAAGGTLIPSWLDRADFKQFYRILSHLLLLYWIYQMFGHFSDGQAWITVFWGLYAIGLLVVGFTIYGKRVRLVGMGTLFLVVAKLFLVDLAQLQALWRILLFIGFGGALILLGYYLQSKWNHRESEV</sequence>
<feature type="transmembrane region" description="Helical" evidence="2">
    <location>
        <begin position="198"/>
        <end position="217"/>
    </location>
</feature>
<comment type="caution">
    <text evidence="3">The sequence shown here is derived from an EMBL/GenBank/DDBJ whole genome shotgun (WGS) entry which is preliminary data.</text>
</comment>
<feature type="transmembrane region" description="Helical" evidence="2">
    <location>
        <begin position="501"/>
        <end position="519"/>
    </location>
</feature>
<dbReference type="PANTHER" id="PTHR38434">
    <property type="entry name" value="BLL2549 PROTEIN"/>
    <property type="match status" value="1"/>
</dbReference>
<feature type="transmembrane region" description="Helical" evidence="2">
    <location>
        <begin position="419"/>
        <end position="437"/>
    </location>
</feature>
<evidence type="ECO:0000256" key="2">
    <source>
        <dbReference type="SAM" id="Phobius"/>
    </source>
</evidence>
<feature type="transmembrane region" description="Helical" evidence="2">
    <location>
        <begin position="314"/>
        <end position="333"/>
    </location>
</feature>
<name>A0ABT3PM04_9BACT</name>
<protein>
    <submittedName>
        <fullName evidence="3">DUF2339 domain-containing protein</fullName>
    </submittedName>
</protein>
<feature type="transmembrane region" description="Helical" evidence="2">
    <location>
        <begin position="256"/>
        <end position="277"/>
    </location>
</feature>
<feature type="transmembrane region" description="Helical" evidence="2">
    <location>
        <begin position="472"/>
        <end position="494"/>
    </location>
</feature>
<feature type="transmembrane region" description="Helical" evidence="2">
    <location>
        <begin position="125"/>
        <end position="145"/>
    </location>
</feature>
<keyword evidence="4" id="KW-1185">Reference proteome</keyword>
<feature type="compositionally biased region" description="Basic and acidic residues" evidence="1">
    <location>
        <begin position="44"/>
        <end position="53"/>
    </location>
</feature>
<reference evidence="3 4" key="1">
    <citation type="submission" date="2021-03" db="EMBL/GenBank/DDBJ databases">
        <title>Aliifodinibius sp. nov., a new bacterium isolated from saline soil.</title>
        <authorList>
            <person name="Galisteo C."/>
            <person name="De La Haba R."/>
            <person name="Sanchez-Porro C."/>
            <person name="Ventosa A."/>
        </authorList>
    </citation>
    <scope>NUCLEOTIDE SEQUENCE [LARGE SCALE GENOMIC DNA]</scope>
    <source>
        <strain evidence="3 4">1BSP15-2V2</strain>
    </source>
</reference>
<dbReference type="PANTHER" id="PTHR38434:SF1">
    <property type="entry name" value="BLL2549 PROTEIN"/>
    <property type="match status" value="1"/>
</dbReference>
<dbReference type="RefSeq" id="WP_265765707.1">
    <property type="nucleotide sequence ID" value="NZ_JAGGJA010000005.1"/>
</dbReference>
<dbReference type="Pfam" id="PF10101">
    <property type="entry name" value="DUF2339"/>
    <property type="match status" value="2"/>
</dbReference>
<evidence type="ECO:0000313" key="3">
    <source>
        <dbReference type="EMBL" id="MCW9706952.1"/>
    </source>
</evidence>
<evidence type="ECO:0000313" key="4">
    <source>
        <dbReference type="Proteomes" id="UP001207918"/>
    </source>
</evidence>
<keyword evidence="2" id="KW-0472">Membrane</keyword>
<feature type="transmembrane region" description="Helical" evidence="2">
    <location>
        <begin position="224"/>
        <end position="244"/>
    </location>
</feature>
<feature type="transmembrane region" description="Helical" evidence="2">
    <location>
        <begin position="525"/>
        <end position="545"/>
    </location>
</feature>
<feature type="transmembrane region" description="Helical" evidence="2">
    <location>
        <begin position="66"/>
        <end position="85"/>
    </location>
</feature>
<feature type="region of interest" description="Disordered" evidence="1">
    <location>
        <begin position="23"/>
        <end position="53"/>
    </location>
</feature>
<dbReference type="EMBL" id="JAGGJA010000005">
    <property type="protein sequence ID" value="MCW9706952.1"/>
    <property type="molecule type" value="Genomic_DNA"/>
</dbReference>
<dbReference type="InterPro" id="IPR019286">
    <property type="entry name" value="DUF2339_TM"/>
</dbReference>
<keyword evidence="2" id="KW-1133">Transmembrane helix</keyword>
<feature type="transmembrane region" description="Helical" evidence="2">
    <location>
        <begin position="91"/>
        <end position="113"/>
    </location>
</feature>
<dbReference type="Proteomes" id="UP001207918">
    <property type="component" value="Unassembled WGS sequence"/>
</dbReference>
<proteinExistence type="predicted"/>
<feature type="transmembrane region" description="Helical" evidence="2">
    <location>
        <begin position="151"/>
        <end position="167"/>
    </location>
</feature>
<keyword evidence="2" id="KW-0812">Transmembrane</keyword>
<gene>
    <name evidence="3" type="ORF">J6I44_08795</name>
</gene>
<organism evidence="3 4">
    <name type="scientific">Fodinibius salsisoli</name>
    <dbReference type="NCBI Taxonomy" id="2820877"/>
    <lineage>
        <taxon>Bacteria</taxon>
        <taxon>Pseudomonadati</taxon>
        <taxon>Balneolota</taxon>
        <taxon>Balneolia</taxon>
        <taxon>Balneolales</taxon>
        <taxon>Balneolaceae</taxon>
        <taxon>Fodinibius</taxon>
    </lineage>
</organism>
<feature type="transmembrane region" description="Helical" evidence="2">
    <location>
        <begin position="340"/>
        <end position="359"/>
    </location>
</feature>
<accession>A0ABT3PM04</accession>
<feature type="transmembrane region" description="Helical" evidence="2">
    <location>
        <begin position="393"/>
        <end position="413"/>
    </location>
</feature>